<dbReference type="InterPro" id="IPR036866">
    <property type="entry name" value="RibonucZ/Hydroxyglut_hydro"/>
</dbReference>
<reference evidence="3" key="1">
    <citation type="journal article" date="2019" name="Int. J. Syst. Evol. Microbiol.">
        <title>The Global Catalogue of Microorganisms (GCM) 10K type strain sequencing project: providing services to taxonomists for standard genome sequencing and annotation.</title>
        <authorList>
            <consortium name="The Broad Institute Genomics Platform"/>
            <consortium name="The Broad Institute Genome Sequencing Center for Infectious Disease"/>
            <person name="Wu L."/>
            <person name="Ma J."/>
        </authorList>
    </citation>
    <scope>NUCLEOTIDE SEQUENCE [LARGE SCALE GENOMIC DNA]</scope>
    <source>
        <strain evidence="3">XZYJ18</strain>
    </source>
</reference>
<dbReference type="PANTHER" id="PTHR46018">
    <property type="entry name" value="ZINC PHOSPHODIESTERASE ELAC PROTEIN 1"/>
    <property type="match status" value="1"/>
</dbReference>
<dbReference type="RefSeq" id="WP_378576767.1">
    <property type="nucleotide sequence ID" value="NZ_JBHSFQ010000020.1"/>
</dbReference>
<sequence>MRLTVLGSATPYPRPDDPCSGHLVRHGTTTVWLDAGPGTLAELQRHTAIDALDAIWISHLHADHSSDLLTAFYALLYADLRPAAPIPLFGPPGTADRLRHYLTNTEPGPVERAFDVHELHDGHECAVGGLRLRSRLVEHGFPAFGVRVDAGAVSLAYSGDTAPCPALDDLAAGADTLLCEADGDAPPAGVPRVHMTPEDAGAVARKAGVRRLILTHVAPPLRAGAAVERAAAAFGGAVEHAAPGRTFGVGPDTS</sequence>
<dbReference type="PANTHER" id="PTHR46018:SF4">
    <property type="entry name" value="METALLO-HYDROLASE YHFI-RELATED"/>
    <property type="match status" value="1"/>
</dbReference>
<proteinExistence type="predicted"/>
<organism evidence="2 3">
    <name type="scientific">Nocardiopsis mangrovi</name>
    <dbReference type="NCBI Taxonomy" id="1179818"/>
    <lineage>
        <taxon>Bacteria</taxon>
        <taxon>Bacillati</taxon>
        <taxon>Actinomycetota</taxon>
        <taxon>Actinomycetes</taxon>
        <taxon>Streptosporangiales</taxon>
        <taxon>Nocardiopsidaceae</taxon>
        <taxon>Nocardiopsis</taxon>
    </lineage>
</organism>
<dbReference type="Proteomes" id="UP001595923">
    <property type="component" value="Unassembled WGS sequence"/>
</dbReference>
<dbReference type="SUPFAM" id="SSF56281">
    <property type="entry name" value="Metallo-hydrolase/oxidoreductase"/>
    <property type="match status" value="1"/>
</dbReference>
<dbReference type="Gene3D" id="3.60.15.10">
    <property type="entry name" value="Ribonuclease Z/Hydroxyacylglutathione hydrolase-like"/>
    <property type="match status" value="1"/>
</dbReference>
<name>A0ABV9DYR6_9ACTN</name>
<gene>
    <name evidence="2" type="ORF">ACFO4E_19280</name>
</gene>
<keyword evidence="3" id="KW-1185">Reference proteome</keyword>
<dbReference type="EMBL" id="JBHSFQ010000020">
    <property type="protein sequence ID" value="MFC4564010.1"/>
    <property type="molecule type" value="Genomic_DNA"/>
</dbReference>
<comment type="caution">
    <text evidence="2">The sequence shown here is derived from an EMBL/GenBank/DDBJ whole genome shotgun (WGS) entry which is preliminary data.</text>
</comment>
<dbReference type="Pfam" id="PF12706">
    <property type="entry name" value="Lactamase_B_2"/>
    <property type="match status" value="1"/>
</dbReference>
<dbReference type="InterPro" id="IPR001279">
    <property type="entry name" value="Metallo-B-lactamas"/>
</dbReference>
<protein>
    <submittedName>
        <fullName evidence="2">MBL fold metallo-hydrolase</fullName>
    </submittedName>
</protein>
<evidence type="ECO:0000313" key="3">
    <source>
        <dbReference type="Proteomes" id="UP001595923"/>
    </source>
</evidence>
<accession>A0ABV9DYR6</accession>
<evidence type="ECO:0000259" key="1">
    <source>
        <dbReference type="Pfam" id="PF12706"/>
    </source>
</evidence>
<feature type="domain" description="Metallo-beta-lactamase" evidence="1">
    <location>
        <begin position="30"/>
        <end position="216"/>
    </location>
</feature>
<dbReference type="CDD" id="cd07716">
    <property type="entry name" value="RNaseZ_short-form-like_MBL-fold"/>
    <property type="match status" value="1"/>
</dbReference>
<evidence type="ECO:0000313" key="2">
    <source>
        <dbReference type="EMBL" id="MFC4564010.1"/>
    </source>
</evidence>